<dbReference type="NCBIfam" id="TIGR00492">
    <property type="entry name" value="alr"/>
    <property type="match status" value="1"/>
</dbReference>
<evidence type="ECO:0000313" key="8">
    <source>
        <dbReference type="EMBL" id="OGG19828.1"/>
    </source>
</evidence>
<dbReference type="GO" id="GO:0030170">
    <property type="term" value="F:pyridoxal phosphate binding"/>
    <property type="evidence" value="ECO:0007669"/>
    <property type="project" value="UniProtKB-UniRule"/>
</dbReference>
<reference evidence="8 9" key="1">
    <citation type="journal article" date="2016" name="Nat. Commun.">
        <title>Thousands of microbial genomes shed light on interconnected biogeochemical processes in an aquifer system.</title>
        <authorList>
            <person name="Anantharaman K."/>
            <person name="Brown C.T."/>
            <person name="Hug L.A."/>
            <person name="Sharon I."/>
            <person name="Castelle C.J."/>
            <person name="Probst A.J."/>
            <person name="Thomas B.C."/>
            <person name="Singh A."/>
            <person name="Wilkins M.J."/>
            <person name="Karaoz U."/>
            <person name="Brodie E.L."/>
            <person name="Williams K.H."/>
            <person name="Hubbard S.S."/>
            <person name="Banfield J.F."/>
        </authorList>
    </citation>
    <scope>NUCLEOTIDE SEQUENCE [LARGE SCALE GENOMIC DNA]</scope>
</reference>
<evidence type="ECO:0000256" key="3">
    <source>
        <dbReference type="ARBA" id="ARBA00023235"/>
    </source>
</evidence>
<comment type="function">
    <text evidence="4">Catalyzes the interconversion of L-alanine and D-alanine. May also act on other amino acids.</text>
</comment>
<dbReference type="InterPro" id="IPR011079">
    <property type="entry name" value="Ala_racemase_C"/>
</dbReference>
<dbReference type="CDD" id="cd00430">
    <property type="entry name" value="PLPDE_III_AR"/>
    <property type="match status" value="1"/>
</dbReference>
<feature type="domain" description="Alanine racemase C-terminal" evidence="7">
    <location>
        <begin position="242"/>
        <end position="371"/>
    </location>
</feature>
<evidence type="ECO:0000256" key="6">
    <source>
        <dbReference type="PIRSR" id="PIRSR600821-52"/>
    </source>
</evidence>
<dbReference type="SUPFAM" id="SSF50621">
    <property type="entry name" value="Alanine racemase C-terminal domain-like"/>
    <property type="match status" value="1"/>
</dbReference>
<dbReference type="EC" id="5.1.1.1" evidence="4"/>
<evidence type="ECO:0000256" key="5">
    <source>
        <dbReference type="PIRSR" id="PIRSR600821-50"/>
    </source>
</evidence>
<evidence type="ECO:0000256" key="1">
    <source>
        <dbReference type="ARBA" id="ARBA00001933"/>
    </source>
</evidence>
<dbReference type="Proteomes" id="UP000177092">
    <property type="component" value="Unassembled WGS sequence"/>
</dbReference>
<keyword evidence="2 4" id="KW-0663">Pyridoxal phosphate</keyword>
<evidence type="ECO:0000256" key="2">
    <source>
        <dbReference type="ARBA" id="ARBA00022898"/>
    </source>
</evidence>
<dbReference type="HAMAP" id="MF_01201">
    <property type="entry name" value="Ala_racemase"/>
    <property type="match status" value="1"/>
</dbReference>
<comment type="catalytic activity">
    <reaction evidence="4">
        <text>L-alanine = D-alanine</text>
        <dbReference type="Rhea" id="RHEA:20249"/>
        <dbReference type="ChEBI" id="CHEBI:57416"/>
        <dbReference type="ChEBI" id="CHEBI:57972"/>
        <dbReference type="EC" id="5.1.1.1"/>
    </reaction>
</comment>
<comment type="similarity">
    <text evidence="4">Belongs to the alanine racemase family.</text>
</comment>
<dbReference type="EMBL" id="MFJN01000069">
    <property type="protein sequence ID" value="OGG19828.1"/>
    <property type="molecule type" value="Genomic_DNA"/>
</dbReference>
<dbReference type="PANTHER" id="PTHR30511:SF0">
    <property type="entry name" value="ALANINE RACEMASE, CATABOLIC-RELATED"/>
    <property type="match status" value="1"/>
</dbReference>
<protein>
    <recommendedName>
        <fullName evidence="4">Alanine racemase</fullName>
        <ecNumber evidence="4">5.1.1.1</ecNumber>
    </recommendedName>
</protein>
<name>A0A1F6A511_9BACT</name>
<evidence type="ECO:0000259" key="7">
    <source>
        <dbReference type="SMART" id="SM01005"/>
    </source>
</evidence>
<dbReference type="STRING" id="1798384.A3D03_00985"/>
<feature type="active site" description="Proton acceptor; specific for D-alanine" evidence="4">
    <location>
        <position position="29"/>
    </location>
</feature>
<comment type="cofactor">
    <cofactor evidence="1 4 5">
        <name>pyridoxal 5'-phosphate</name>
        <dbReference type="ChEBI" id="CHEBI:597326"/>
    </cofactor>
</comment>
<dbReference type="InterPro" id="IPR029066">
    <property type="entry name" value="PLP-binding_barrel"/>
</dbReference>
<dbReference type="UniPathway" id="UPA00042">
    <property type="reaction ID" value="UER00497"/>
</dbReference>
<dbReference type="Gene3D" id="2.40.37.10">
    <property type="entry name" value="Lyase, Ornithine Decarboxylase, Chain A, domain 1"/>
    <property type="match status" value="1"/>
</dbReference>
<feature type="modified residue" description="N6-(pyridoxal phosphate)lysine" evidence="4 5">
    <location>
        <position position="29"/>
    </location>
</feature>
<dbReference type="SUPFAM" id="SSF51419">
    <property type="entry name" value="PLP-binding barrel"/>
    <property type="match status" value="1"/>
</dbReference>
<feature type="active site" description="Proton acceptor; specific for L-alanine" evidence="4">
    <location>
        <position position="263"/>
    </location>
</feature>
<proteinExistence type="inferred from homology"/>
<dbReference type="InterPro" id="IPR000821">
    <property type="entry name" value="Ala_racemase"/>
</dbReference>
<dbReference type="Pfam" id="PF00842">
    <property type="entry name" value="Ala_racemase_C"/>
    <property type="match status" value="1"/>
</dbReference>
<feature type="binding site" evidence="4 6">
    <location>
        <position position="127"/>
    </location>
    <ligand>
        <name>substrate</name>
    </ligand>
</feature>
<dbReference type="GO" id="GO:0005829">
    <property type="term" value="C:cytosol"/>
    <property type="evidence" value="ECO:0007669"/>
    <property type="project" value="TreeGrafter"/>
</dbReference>
<evidence type="ECO:0000256" key="4">
    <source>
        <dbReference type="HAMAP-Rule" id="MF_01201"/>
    </source>
</evidence>
<dbReference type="SMART" id="SM01005">
    <property type="entry name" value="Ala_racemase_C"/>
    <property type="match status" value="1"/>
</dbReference>
<feature type="binding site" evidence="4 6">
    <location>
        <position position="311"/>
    </location>
    <ligand>
        <name>substrate</name>
    </ligand>
</feature>
<dbReference type="InterPro" id="IPR009006">
    <property type="entry name" value="Ala_racemase/Decarboxylase_C"/>
</dbReference>
<dbReference type="FunFam" id="3.20.20.10:FF:000002">
    <property type="entry name" value="Alanine racemase"/>
    <property type="match status" value="1"/>
</dbReference>
<dbReference type="GO" id="GO:0030632">
    <property type="term" value="P:D-alanine biosynthetic process"/>
    <property type="evidence" value="ECO:0007669"/>
    <property type="project" value="UniProtKB-UniRule"/>
</dbReference>
<dbReference type="PRINTS" id="PR00992">
    <property type="entry name" value="ALARACEMASE"/>
</dbReference>
<sequence length="380" mass="41671">MELSMGNLAHNFHEIQQTVGGKRMICMVKANAYGHGAREIAPQLEKLGADAFGVVSVGEARELREAGITQDILIVNYVPPFAIEEAVKLDATITLRDKGVLQAVNVAAKKQHKTAKVQVHIDTGMHREGVWPPEAGVELVALIQQYENVELDGIYTHFATADEVDLSFSRQQLALFNRCLDDIEAGEITLPRFIHAANSGAVLQLPETHRDAGRFTAVRPGIVLYGLSAGDGFAYPFTPKPVLSLKARLISVKDIPADDSVGYARTWRAERNSRVGLITLGYADGFARSFSNTGHVLIHGYRVPVVGRVSMDQTILDLTDFPDIQLDEEVVVIGQQGNEQIRLEDWAQATGTIVNDVVTRLNATRLPRVIVNEVSYGIRS</sequence>
<dbReference type="InterPro" id="IPR001608">
    <property type="entry name" value="Ala_racemase_N"/>
</dbReference>
<evidence type="ECO:0000313" key="9">
    <source>
        <dbReference type="Proteomes" id="UP000177092"/>
    </source>
</evidence>
<dbReference type="PANTHER" id="PTHR30511">
    <property type="entry name" value="ALANINE RACEMASE"/>
    <property type="match status" value="1"/>
</dbReference>
<dbReference type="Gene3D" id="3.20.20.10">
    <property type="entry name" value="Alanine racemase"/>
    <property type="match status" value="1"/>
</dbReference>
<keyword evidence="3 4" id="KW-0413">Isomerase</keyword>
<organism evidence="8 9">
    <name type="scientific">Candidatus Gottesmanbacteria bacterium RIFCSPHIGHO2_02_FULL_40_13</name>
    <dbReference type="NCBI Taxonomy" id="1798384"/>
    <lineage>
        <taxon>Bacteria</taxon>
        <taxon>Candidatus Gottesmaniibacteriota</taxon>
    </lineage>
</organism>
<dbReference type="GO" id="GO:0008784">
    <property type="term" value="F:alanine racemase activity"/>
    <property type="evidence" value="ECO:0007669"/>
    <property type="project" value="UniProtKB-UniRule"/>
</dbReference>
<comment type="caution">
    <text evidence="8">The sequence shown here is derived from an EMBL/GenBank/DDBJ whole genome shotgun (WGS) entry which is preliminary data.</text>
</comment>
<gene>
    <name evidence="8" type="ORF">A3D03_00985</name>
</gene>
<dbReference type="Pfam" id="PF01168">
    <property type="entry name" value="Ala_racemase_N"/>
    <property type="match status" value="1"/>
</dbReference>
<accession>A0A1F6A511</accession>
<dbReference type="AlphaFoldDB" id="A0A1F6A511"/>
<comment type="pathway">
    <text evidence="4">Amino-acid biosynthesis; D-alanine biosynthesis; D-alanine from L-alanine: step 1/1.</text>
</comment>